<evidence type="ECO:0000313" key="2">
    <source>
        <dbReference type="Proteomes" id="UP000067061"/>
    </source>
</evidence>
<evidence type="ECO:0008006" key="3">
    <source>
        <dbReference type="Google" id="ProtNLM"/>
    </source>
</evidence>
<reference evidence="1 2" key="1">
    <citation type="submission" date="2015-11" db="EMBL/GenBank/DDBJ databases">
        <authorList>
            <person name="Kook J.-K."/>
            <person name="Park S.-N."/>
            <person name="Lim Y.K."/>
            <person name="Jo E."/>
        </authorList>
    </citation>
    <scope>NUCLEOTIDE SEQUENCE [LARGE SCALE GENOMIC DNA]</scope>
    <source>
        <strain evidence="1 2">ChDC F306</strain>
        <plasmid evidence="1 2">unnamed1</plasmid>
    </source>
</reference>
<gene>
    <name evidence="1" type="ORF">RO02_12505</name>
</gene>
<sequence length="381" mass="44995">MVFVGVKYNSFNQKLIELHKQDEEILAKYGIAVDIEDDECFNCGAEKLNFFYSKTNKEGVERGYLKCKCFSCNFTGDVLDIVKVVDPNLKNSKPGAIVEYLLSKEFQKRPNIIDTNREYTGVKKVRRKDKKEKPITDYIKYINMWYGNLKIRLIEKNEEITSYLYKRGFNQDDFKYMYGYLGLEDWTNEDTGKNYQNFIFPCSDYSFIRRLIKEYYTKKGKLLRYMNSKSLEKTEHYCYLFEMVTVDRIIKNNFFNIYVCEGTFDTLTVRILFKNQCLCFATGGAGSNHNLIANKLKNIAKEVFFKTKKRLNIVTLFDVDKAGEKGKDNLTELLKDDYIRVYKNFSKMILKNGKDINEELQFNRSELENNLYIIDNNLKKL</sequence>
<geneLocation type="plasmid" evidence="1 2">
    <name>unnamed1</name>
</geneLocation>
<organism evidence="1 2">
    <name type="scientific">Fusobacterium nucleatum subsp. polymorphum</name>
    <name type="common">Fusobacterium polymorphum</name>
    <dbReference type="NCBI Taxonomy" id="76857"/>
    <lineage>
        <taxon>Bacteria</taxon>
        <taxon>Fusobacteriati</taxon>
        <taxon>Fusobacteriota</taxon>
        <taxon>Fusobacteriia</taxon>
        <taxon>Fusobacteriales</taxon>
        <taxon>Fusobacteriaceae</taxon>
        <taxon>Fusobacterium</taxon>
    </lineage>
</organism>
<dbReference type="AlphaFoldDB" id="A0AAC8WJF7"/>
<dbReference type="SUPFAM" id="SSF110455">
    <property type="entry name" value="Toprim domain"/>
    <property type="match status" value="1"/>
</dbReference>
<protein>
    <recommendedName>
        <fullName evidence="3">DNA primase</fullName>
    </recommendedName>
</protein>
<dbReference type="Proteomes" id="UP000067061">
    <property type="component" value="Plasmid unnamed1"/>
</dbReference>
<dbReference type="EMBL" id="CP013122">
    <property type="protein sequence ID" value="ALM95421.1"/>
    <property type="molecule type" value="Genomic_DNA"/>
</dbReference>
<dbReference type="Pfam" id="PF13155">
    <property type="entry name" value="Toprim_2"/>
    <property type="match status" value="1"/>
</dbReference>
<keyword evidence="1" id="KW-0614">Plasmid</keyword>
<name>A0AAC8WJF7_FUSNP</name>
<proteinExistence type="predicted"/>
<accession>A0AAC8WJF7</accession>
<evidence type="ECO:0000313" key="1">
    <source>
        <dbReference type="EMBL" id="ALM95421.1"/>
    </source>
</evidence>
<dbReference type="RefSeq" id="WP_060496907.1">
    <property type="nucleotide sequence ID" value="NZ_CP013122.1"/>
</dbReference>
<dbReference type="Gene3D" id="3.40.1360.10">
    <property type="match status" value="1"/>
</dbReference>